<organism evidence="3 4">
    <name type="scientific">Kyrpidia spormannii</name>
    <dbReference type="NCBI Taxonomy" id="2055160"/>
    <lineage>
        <taxon>Bacteria</taxon>
        <taxon>Bacillati</taxon>
        <taxon>Bacillota</taxon>
        <taxon>Bacilli</taxon>
        <taxon>Bacillales</taxon>
        <taxon>Alicyclobacillaceae</taxon>
        <taxon>Kyrpidia</taxon>
    </lineage>
</organism>
<feature type="region of interest" description="Disordered" evidence="1">
    <location>
        <begin position="120"/>
        <end position="144"/>
    </location>
</feature>
<feature type="transmembrane region" description="Helical" evidence="2">
    <location>
        <begin position="93"/>
        <end position="112"/>
    </location>
</feature>
<keyword evidence="2" id="KW-0472">Membrane</keyword>
<dbReference type="EMBL" id="CP024955">
    <property type="protein sequence ID" value="ATY84343.1"/>
    <property type="molecule type" value="Genomic_DNA"/>
</dbReference>
<name>A0A2K8N4T5_9BACL</name>
<dbReference type="Proteomes" id="UP000231932">
    <property type="component" value="Chromosome"/>
</dbReference>
<reference evidence="4" key="1">
    <citation type="submission" date="2017-11" db="EMBL/GenBank/DDBJ databases">
        <title>Complete Genome Sequence of Kyrpidia sp. Strain EA-1, a thermophilic, hydrogen-oxidizing Bacterium, isolated from the Azores.</title>
        <authorList>
            <person name="Reiner J.E."/>
            <person name="Lapp C.J."/>
            <person name="Bunk B."/>
            <person name="Gescher J."/>
        </authorList>
    </citation>
    <scope>NUCLEOTIDE SEQUENCE [LARGE SCALE GENOMIC DNA]</scope>
    <source>
        <strain evidence="4">EA-1</strain>
    </source>
</reference>
<feature type="transmembrane region" description="Helical" evidence="2">
    <location>
        <begin position="31"/>
        <end position="48"/>
    </location>
</feature>
<protein>
    <submittedName>
        <fullName evidence="3">Uncharacterized protein</fullName>
    </submittedName>
</protein>
<sequence>MKEWRDGLSWGIGLGVIGAVVVAFKGDWYPVIFPAAMVVAINGAVRQLSSRPHVGGGLAGAVAGILTLGVYLAVHRGTLFTGSAPAEVLRQFLIQQVILLAAVDLAGTWLMVRGKRYSEEQRRRRQEARRAERQAQRRRKKKKK</sequence>
<feature type="transmembrane region" description="Helical" evidence="2">
    <location>
        <begin position="55"/>
        <end position="73"/>
    </location>
</feature>
<feature type="compositionally biased region" description="Basic and acidic residues" evidence="1">
    <location>
        <begin position="120"/>
        <end position="135"/>
    </location>
</feature>
<dbReference type="OrthoDB" id="9848697at2"/>
<dbReference type="KEGG" id="kyr:CVV65_04755"/>
<dbReference type="RefSeq" id="WP_100667167.1">
    <property type="nucleotide sequence ID" value="NZ_CP024955.1"/>
</dbReference>
<gene>
    <name evidence="3" type="ORF">CVV65_04755</name>
</gene>
<feature type="transmembrane region" description="Helical" evidence="2">
    <location>
        <begin position="7"/>
        <end position="25"/>
    </location>
</feature>
<accession>A0A2K8N4T5</accession>
<proteinExistence type="predicted"/>
<evidence type="ECO:0000313" key="3">
    <source>
        <dbReference type="EMBL" id="ATY84343.1"/>
    </source>
</evidence>
<dbReference type="AlphaFoldDB" id="A0A2K8N4T5"/>
<keyword evidence="4" id="KW-1185">Reference proteome</keyword>
<keyword evidence="2" id="KW-0812">Transmembrane</keyword>
<keyword evidence="2" id="KW-1133">Transmembrane helix</keyword>
<evidence type="ECO:0000313" key="4">
    <source>
        <dbReference type="Proteomes" id="UP000231932"/>
    </source>
</evidence>
<evidence type="ECO:0000256" key="2">
    <source>
        <dbReference type="SAM" id="Phobius"/>
    </source>
</evidence>
<evidence type="ECO:0000256" key="1">
    <source>
        <dbReference type="SAM" id="MobiDB-lite"/>
    </source>
</evidence>